<name>A0A0D2FF29_9EURO</name>
<feature type="region of interest" description="Disordered" evidence="1">
    <location>
        <begin position="1"/>
        <end position="23"/>
    </location>
</feature>
<keyword evidence="3" id="KW-1185">Reference proteome</keyword>
<dbReference type="HOGENOM" id="CLU_048603_0_0_1"/>
<dbReference type="RefSeq" id="XP_013319312.1">
    <property type="nucleotide sequence ID" value="XM_013463858.1"/>
</dbReference>
<accession>A0A0D2FF29</accession>
<protein>
    <submittedName>
        <fullName evidence="2">Uncharacterized protein</fullName>
    </submittedName>
</protein>
<proteinExistence type="predicted"/>
<sequence length="454" mass="50454">MASNSPSSKNTLPQASNHQKPHQGDCVVGFVKVSTNDSQFAQEMWMSPYIPHGQTFPDFYKIKPKPNPKALEAGPVMSTYFGGPIYDETTKSWLKTYLVQEGGKLLVESPTEYPVAQLAGRDKHKSKQARMALESITQAAGKLWVPICTCRSQPSEQLSAHKSCNHSLITMSGFWLQGDKFVTAAHFLDIQEGVQDHQKSDTITYLKCLKHLDIDDSANGLRARVSSEVWAAREQDYDNGDDMRVFHVYLHSLNSEADIAIFRILPGEKHRPQHAIREDQLSTSAAMNPHTLHNALFSVFYAGNDRPIAEYRTSDPLKEAKAWTSGCEKVFEFLARDSAKQQKLSNRDTMHVPTFEEVFLPDKRAAAIGQLVCPETAEIANERTITITREHTIVGYYGCSGAMVGTFQEAIRNEPGTAQASLEVKIIGIFDGEQGVNNALKAFAPGAIEFMRGE</sequence>
<dbReference type="AlphaFoldDB" id="A0A0D2FF29"/>
<dbReference type="GeneID" id="25325135"/>
<dbReference type="Proteomes" id="UP000054342">
    <property type="component" value="Unassembled WGS sequence"/>
</dbReference>
<dbReference type="EMBL" id="KN847318">
    <property type="protein sequence ID" value="KIW58729.1"/>
    <property type="molecule type" value="Genomic_DNA"/>
</dbReference>
<dbReference type="OrthoDB" id="5400207at2759"/>
<gene>
    <name evidence="2" type="ORF">PV05_03227</name>
</gene>
<dbReference type="EMBL" id="KN847318">
    <property type="protein sequence ID" value="KIW58728.1"/>
    <property type="molecule type" value="Genomic_DNA"/>
</dbReference>
<feature type="compositionally biased region" description="Polar residues" evidence="1">
    <location>
        <begin position="1"/>
        <end position="18"/>
    </location>
</feature>
<organism evidence="2 3">
    <name type="scientific">Exophiala xenobiotica</name>
    <dbReference type="NCBI Taxonomy" id="348802"/>
    <lineage>
        <taxon>Eukaryota</taxon>
        <taxon>Fungi</taxon>
        <taxon>Dikarya</taxon>
        <taxon>Ascomycota</taxon>
        <taxon>Pezizomycotina</taxon>
        <taxon>Eurotiomycetes</taxon>
        <taxon>Chaetothyriomycetidae</taxon>
        <taxon>Chaetothyriales</taxon>
        <taxon>Herpotrichiellaceae</taxon>
        <taxon>Exophiala</taxon>
    </lineage>
</organism>
<evidence type="ECO:0000256" key="1">
    <source>
        <dbReference type="SAM" id="MobiDB-lite"/>
    </source>
</evidence>
<evidence type="ECO:0000313" key="3">
    <source>
        <dbReference type="Proteomes" id="UP000054342"/>
    </source>
</evidence>
<evidence type="ECO:0000313" key="2">
    <source>
        <dbReference type="EMBL" id="KIW58729.1"/>
    </source>
</evidence>
<dbReference type="RefSeq" id="XP_013319314.1">
    <property type="nucleotide sequence ID" value="XM_013463860.1"/>
</dbReference>
<reference evidence="2 3" key="1">
    <citation type="submission" date="2015-01" db="EMBL/GenBank/DDBJ databases">
        <title>The Genome Sequence of Exophiala xenobiotica CBS118157.</title>
        <authorList>
            <consortium name="The Broad Institute Genomics Platform"/>
            <person name="Cuomo C."/>
            <person name="de Hoog S."/>
            <person name="Gorbushina A."/>
            <person name="Stielow B."/>
            <person name="Teixiera M."/>
            <person name="Abouelleil A."/>
            <person name="Chapman S.B."/>
            <person name="Priest M."/>
            <person name="Young S.K."/>
            <person name="Wortman J."/>
            <person name="Nusbaum C."/>
            <person name="Birren B."/>
        </authorList>
    </citation>
    <scope>NUCLEOTIDE SEQUENCE [LARGE SCALE GENOMIC DNA]</scope>
    <source>
        <strain evidence="2 3">CBS 118157</strain>
    </source>
</reference>